<dbReference type="PRINTS" id="PR00038">
    <property type="entry name" value="HTHLUXR"/>
</dbReference>
<keyword evidence="1" id="KW-0285">Flavoprotein</keyword>
<dbReference type="SUPFAM" id="SSF55785">
    <property type="entry name" value="PYP-like sensor domain (PAS domain)"/>
    <property type="match status" value="1"/>
</dbReference>
<dbReference type="GO" id="GO:0003677">
    <property type="term" value="F:DNA binding"/>
    <property type="evidence" value="ECO:0007669"/>
    <property type="project" value="InterPro"/>
</dbReference>
<dbReference type="InterPro" id="IPR036388">
    <property type="entry name" value="WH-like_DNA-bd_sf"/>
</dbReference>
<evidence type="ECO:0008006" key="8">
    <source>
        <dbReference type="Google" id="ProtNLM"/>
    </source>
</evidence>
<comment type="caution">
    <text evidence="6">The sequence shown here is derived from an EMBL/GenBank/DDBJ whole genome shotgun (WGS) entry which is preliminary data.</text>
</comment>
<dbReference type="Pfam" id="PF00196">
    <property type="entry name" value="GerE"/>
    <property type="match status" value="1"/>
</dbReference>
<name>A0A7W9EVQ7_9SPHN</name>
<keyword evidence="7" id="KW-1185">Reference proteome</keyword>
<dbReference type="PANTHER" id="PTHR47429:SF2">
    <property type="entry name" value="PROTEIN TWIN LOV 1"/>
    <property type="match status" value="1"/>
</dbReference>
<dbReference type="SMART" id="SM00086">
    <property type="entry name" value="PAC"/>
    <property type="match status" value="1"/>
</dbReference>
<evidence type="ECO:0000256" key="2">
    <source>
        <dbReference type="ARBA" id="ARBA00022643"/>
    </source>
</evidence>
<dbReference type="SMART" id="SM00091">
    <property type="entry name" value="PAS"/>
    <property type="match status" value="1"/>
</dbReference>
<evidence type="ECO:0000313" key="6">
    <source>
        <dbReference type="EMBL" id="MBB5716495.1"/>
    </source>
</evidence>
<evidence type="ECO:0000256" key="3">
    <source>
        <dbReference type="ARBA" id="ARBA00022991"/>
    </source>
</evidence>
<dbReference type="PANTHER" id="PTHR47429">
    <property type="entry name" value="PROTEIN TWIN LOV 1"/>
    <property type="match status" value="1"/>
</dbReference>
<dbReference type="GO" id="GO:0006355">
    <property type="term" value="P:regulation of DNA-templated transcription"/>
    <property type="evidence" value="ECO:0007669"/>
    <property type="project" value="InterPro"/>
</dbReference>
<dbReference type="InterPro" id="IPR000792">
    <property type="entry name" value="Tscrpt_reg_LuxR_C"/>
</dbReference>
<accession>A0A7W9EVQ7</accession>
<evidence type="ECO:0000313" key="7">
    <source>
        <dbReference type="Proteomes" id="UP000546200"/>
    </source>
</evidence>
<dbReference type="NCBIfam" id="TIGR00229">
    <property type="entry name" value="sensory_box"/>
    <property type="match status" value="1"/>
</dbReference>
<dbReference type="SUPFAM" id="SSF46894">
    <property type="entry name" value="C-terminal effector domain of the bipartite response regulators"/>
    <property type="match status" value="1"/>
</dbReference>
<reference evidence="6 7" key="1">
    <citation type="submission" date="2020-08" db="EMBL/GenBank/DDBJ databases">
        <title>Genomic Encyclopedia of Type Strains, Phase IV (KMG-IV): sequencing the most valuable type-strain genomes for metagenomic binning, comparative biology and taxonomic classification.</title>
        <authorList>
            <person name="Goeker M."/>
        </authorList>
    </citation>
    <scope>NUCLEOTIDE SEQUENCE [LARGE SCALE GENOMIC DNA]</scope>
    <source>
        <strain evidence="6 7">DSM 100044</strain>
    </source>
</reference>
<dbReference type="InterPro" id="IPR035965">
    <property type="entry name" value="PAS-like_dom_sf"/>
</dbReference>
<dbReference type="Proteomes" id="UP000546200">
    <property type="component" value="Unassembled WGS sequence"/>
</dbReference>
<protein>
    <recommendedName>
        <fullName evidence="8">Histidine kinase</fullName>
    </recommendedName>
</protein>
<dbReference type="PROSITE" id="PS50112">
    <property type="entry name" value="PAS"/>
    <property type="match status" value="1"/>
</dbReference>
<feature type="domain" description="HTH luxR-type" evidence="4">
    <location>
        <begin position="135"/>
        <end position="200"/>
    </location>
</feature>
<dbReference type="PROSITE" id="PS50043">
    <property type="entry name" value="HTH_LUXR_2"/>
    <property type="match status" value="1"/>
</dbReference>
<dbReference type="InterPro" id="IPR000014">
    <property type="entry name" value="PAS"/>
</dbReference>
<dbReference type="InterPro" id="IPR016032">
    <property type="entry name" value="Sig_transdc_resp-reg_C-effctor"/>
</dbReference>
<gene>
    <name evidence="6" type="ORF">FHS94_003361</name>
</gene>
<keyword evidence="3" id="KW-0157">Chromophore</keyword>
<evidence type="ECO:0000256" key="1">
    <source>
        <dbReference type="ARBA" id="ARBA00022630"/>
    </source>
</evidence>
<dbReference type="PROSITE" id="PS00622">
    <property type="entry name" value="HTH_LUXR_1"/>
    <property type="match status" value="1"/>
</dbReference>
<dbReference type="SMART" id="SM00421">
    <property type="entry name" value="HTH_LUXR"/>
    <property type="match status" value="1"/>
</dbReference>
<dbReference type="EMBL" id="JACIJK010000011">
    <property type="protein sequence ID" value="MBB5716495.1"/>
    <property type="molecule type" value="Genomic_DNA"/>
</dbReference>
<evidence type="ECO:0000259" key="5">
    <source>
        <dbReference type="PROSITE" id="PS50112"/>
    </source>
</evidence>
<feature type="domain" description="PAS" evidence="5">
    <location>
        <begin position="7"/>
        <end position="80"/>
    </location>
</feature>
<dbReference type="Gene3D" id="3.30.450.20">
    <property type="entry name" value="PAS domain"/>
    <property type="match status" value="1"/>
</dbReference>
<evidence type="ECO:0000259" key="4">
    <source>
        <dbReference type="PROSITE" id="PS50043"/>
    </source>
</evidence>
<dbReference type="InterPro" id="IPR001610">
    <property type="entry name" value="PAC"/>
</dbReference>
<dbReference type="AlphaFoldDB" id="A0A7W9EVQ7"/>
<dbReference type="RefSeq" id="WP_246348677.1">
    <property type="nucleotide sequence ID" value="NZ_JACIJK010000011.1"/>
</dbReference>
<dbReference type="CDD" id="cd06170">
    <property type="entry name" value="LuxR_C_like"/>
    <property type="match status" value="1"/>
</dbReference>
<dbReference type="CDD" id="cd00130">
    <property type="entry name" value="PAS"/>
    <property type="match status" value="1"/>
</dbReference>
<keyword evidence="2" id="KW-0288">FMN</keyword>
<dbReference type="Pfam" id="PF13426">
    <property type="entry name" value="PAS_9"/>
    <property type="match status" value="1"/>
</dbReference>
<dbReference type="Gene3D" id="1.10.10.10">
    <property type="entry name" value="Winged helix-like DNA-binding domain superfamily/Winged helix DNA-binding domain"/>
    <property type="match status" value="1"/>
</dbReference>
<sequence>MTTRGDEERELVRSIRLSPIASVVTDAQAEDNPIIAANQQFEQLTGYTEAELIGVNCRILAGPETEPAHSAALSRAVASATPKVVELLNYRKDGSKFVNAIMIAPIFGEDGRVTHFVGSQMEVDAQLAESSSANAIERVAQLTGQQRNVLRLMARGLRNRQIGEEMGLTEKTIKMHRSALVRRLGVANAADALRLAIEAGF</sequence>
<organism evidence="6 7">
    <name type="scientific">Sphingomonas aerophila</name>
    <dbReference type="NCBI Taxonomy" id="1344948"/>
    <lineage>
        <taxon>Bacteria</taxon>
        <taxon>Pseudomonadati</taxon>
        <taxon>Pseudomonadota</taxon>
        <taxon>Alphaproteobacteria</taxon>
        <taxon>Sphingomonadales</taxon>
        <taxon>Sphingomonadaceae</taxon>
        <taxon>Sphingomonas</taxon>
    </lineage>
</organism>
<proteinExistence type="predicted"/>